<keyword evidence="11" id="KW-0539">Nucleus</keyword>
<dbReference type="Gene3D" id="3.30.160.60">
    <property type="entry name" value="Classic Zinc Finger"/>
    <property type="match status" value="2"/>
</dbReference>
<comment type="subcellular location">
    <subcellularLocation>
        <location evidence="1">Nucleus</location>
    </subcellularLocation>
</comment>
<dbReference type="PROSITE" id="PS00028">
    <property type="entry name" value="ZINC_FINGER_C2H2_1"/>
    <property type="match status" value="1"/>
</dbReference>
<evidence type="ECO:0000256" key="9">
    <source>
        <dbReference type="ARBA" id="ARBA00023159"/>
    </source>
</evidence>
<feature type="compositionally biased region" description="Low complexity" evidence="15">
    <location>
        <begin position="20"/>
        <end position="36"/>
    </location>
</feature>
<dbReference type="OrthoDB" id="6155966at2759"/>
<dbReference type="PANTHER" id="PTHR47257">
    <property type="entry name" value="PH-RESPONSE TRANSCRIPTION FACTOR PACC/RIM101"/>
    <property type="match status" value="1"/>
</dbReference>
<feature type="domain" description="C2H2-type" evidence="16">
    <location>
        <begin position="80"/>
        <end position="109"/>
    </location>
</feature>
<evidence type="ECO:0000256" key="5">
    <source>
        <dbReference type="ARBA" id="ARBA00022771"/>
    </source>
</evidence>
<keyword evidence="10" id="KW-0804">Transcription</keyword>
<evidence type="ECO:0000256" key="7">
    <source>
        <dbReference type="ARBA" id="ARBA00023015"/>
    </source>
</evidence>
<evidence type="ECO:0000256" key="4">
    <source>
        <dbReference type="ARBA" id="ARBA00022737"/>
    </source>
</evidence>
<keyword evidence="3" id="KW-0479">Metal-binding</keyword>
<sequence length="594" mass="63792">MSSQEEGQGGLHTESHQNYPQGQQPVQHQHPAPIAPLQSSDNQFQCQWVGCAHRAPTAETLYEHVCDSHIGRKSTNNLNLTCAWGTCRVTVVKRDHITSHIRVHVPLKPHRCDFCGKAFKRPQDLKKHVKTHADDSALGQNAGTNGANRGHQNGQNGGYNAQAQNKDLVTDLQALASTAAGFFPEHQQPLHSNMPMGYPQQPVQNGSQYSYAPTHQASSYAYGNVSYAVDHEGNSHPVESHKHGLESIKNLVVDTQRGSFDTKSYSQIGTRLSAIQGSQLPFLPGHSMGDYQSAQSGDGPEASVYAPTAQYSLPMAPNLRTKDDLLNADHVFQAMQSTIYDNANNVAAAGLGQPGAHYVQRQSHSPPGLQLPSAHNASFAPNTRASPTHSNHDATPALTPPSSAGSHDSDHSPRSVHSNNGISRAPPAAMYPTLPGSTSDTVSHPSNMAPTSALGSQPEHQHRHGGGRLQKAAPSRTPKREDAMDTSVDSPKKASSNSSSAASPVPKQMTRRNIDFSSSNLDPALGGVASPSSGEMDEGAIKDNEEWVGNARTIEALRTWIKHRLENHEYASDEEEGAAVKEETPSLYPVLAGI</sequence>
<dbReference type="PROSITE" id="PS50157">
    <property type="entry name" value="ZINC_FINGER_C2H2_2"/>
    <property type="match status" value="2"/>
</dbReference>
<evidence type="ECO:0000313" key="17">
    <source>
        <dbReference type="EMBL" id="CAF9908866.1"/>
    </source>
</evidence>
<feature type="region of interest" description="Disordered" evidence="15">
    <location>
        <begin position="132"/>
        <end position="161"/>
    </location>
</feature>
<keyword evidence="5 14" id="KW-0863">Zinc-finger</keyword>
<dbReference type="InterPro" id="IPR013087">
    <property type="entry name" value="Znf_C2H2_type"/>
</dbReference>
<feature type="compositionally biased region" description="Polar residues" evidence="15">
    <location>
        <begin position="138"/>
        <end position="161"/>
    </location>
</feature>
<comment type="similarity">
    <text evidence="12">Belongs to the pacC/RIM101 family.</text>
</comment>
<dbReference type="EMBL" id="CAJPDT010000005">
    <property type="protein sequence ID" value="CAF9908866.1"/>
    <property type="molecule type" value="Genomic_DNA"/>
</dbReference>
<dbReference type="GO" id="GO:0045944">
    <property type="term" value="P:positive regulation of transcription by RNA polymerase II"/>
    <property type="evidence" value="ECO:0007669"/>
    <property type="project" value="TreeGrafter"/>
</dbReference>
<dbReference type="FunFam" id="3.30.160.60:FF:000993">
    <property type="entry name" value="pH-response transcription factor pacC/RIM101"/>
    <property type="match status" value="1"/>
</dbReference>
<organism evidence="17 18">
    <name type="scientific">Imshaugia aleurites</name>
    <dbReference type="NCBI Taxonomy" id="172621"/>
    <lineage>
        <taxon>Eukaryota</taxon>
        <taxon>Fungi</taxon>
        <taxon>Dikarya</taxon>
        <taxon>Ascomycota</taxon>
        <taxon>Pezizomycotina</taxon>
        <taxon>Lecanoromycetes</taxon>
        <taxon>OSLEUM clade</taxon>
        <taxon>Lecanoromycetidae</taxon>
        <taxon>Lecanorales</taxon>
        <taxon>Lecanorineae</taxon>
        <taxon>Parmeliaceae</taxon>
        <taxon>Imshaugia</taxon>
    </lineage>
</organism>
<keyword evidence="8" id="KW-0238">DNA-binding</keyword>
<dbReference type="InterPro" id="IPR050806">
    <property type="entry name" value="pacC/RIM101"/>
</dbReference>
<feature type="domain" description="C2H2-type" evidence="16">
    <location>
        <begin position="110"/>
        <end position="137"/>
    </location>
</feature>
<feature type="region of interest" description="Disordered" evidence="15">
    <location>
        <begin position="1"/>
        <end position="37"/>
    </location>
</feature>
<proteinExistence type="inferred from homology"/>
<evidence type="ECO:0000256" key="2">
    <source>
        <dbReference type="ARBA" id="ARBA00022491"/>
    </source>
</evidence>
<evidence type="ECO:0000256" key="10">
    <source>
        <dbReference type="ARBA" id="ARBA00023163"/>
    </source>
</evidence>
<evidence type="ECO:0000259" key="16">
    <source>
        <dbReference type="PROSITE" id="PS50157"/>
    </source>
</evidence>
<evidence type="ECO:0000256" key="11">
    <source>
        <dbReference type="ARBA" id="ARBA00023242"/>
    </source>
</evidence>
<evidence type="ECO:0000256" key="1">
    <source>
        <dbReference type="ARBA" id="ARBA00004123"/>
    </source>
</evidence>
<evidence type="ECO:0000256" key="8">
    <source>
        <dbReference type="ARBA" id="ARBA00023125"/>
    </source>
</evidence>
<evidence type="ECO:0000256" key="3">
    <source>
        <dbReference type="ARBA" id="ARBA00022723"/>
    </source>
</evidence>
<evidence type="ECO:0000256" key="12">
    <source>
        <dbReference type="ARBA" id="ARBA00038089"/>
    </source>
</evidence>
<dbReference type="GO" id="GO:0008270">
    <property type="term" value="F:zinc ion binding"/>
    <property type="evidence" value="ECO:0007669"/>
    <property type="project" value="UniProtKB-KW"/>
</dbReference>
<dbReference type="SUPFAM" id="SSF57667">
    <property type="entry name" value="beta-beta-alpha zinc fingers"/>
    <property type="match status" value="1"/>
</dbReference>
<keyword evidence="2" id="KW-0678">Repressor</keyword>
<evidence type="ECO:0000256" key="13">
    <source>
        <dbReference type="ARBA" id="ARBA00039490"/>
    </source>
</evidence>
<dbReference type="GO" id="GO:0003677">
    <property type="term" value="F:DNA binding"/>
    <property type="evidence" value="ECO:0007669"/>
    <property type="project" value="UniProtKB-KW"/>
</dbReference>
<evidence type="ECO:0000256" key="14">
    <source>
        <dbReference type="PROSITE-ProRule" id="PRU00042"/>
    </source>
</evidence>
<feature type="region of interest" description="Disordered" evidence="15">
    <location>
        <begin position="357"/>
        <end position="537"/>
    </location>
</feature>
<feature type="compositionally biased region" description="Low complexity" evidence="15">
    <location>
        <begin position="487"/>
        <end position="507"/>
    </location>
</feature>
<keyword evidence="9" id="KW-0010">Activator</keyword>
<keyword evidence="18" id="KW-1185">Reference proteome</keyword>
<name>A0A8H3ELH2_9LECA</name>
<evidence type="ECO:0000313" key="18">
    <source>
        <dbReference type="Proteomes" id="UP000664534"/>
    </source>
</evidence>
<dbReference type="InterPro" id="IPR036236">
    <property type="entry name" value="Znf_C2H2_sf"/>
</dbReference>
<comment type="caution">
    <text evidence="17">The sequence shown here is derived from an EMBL/GenBank/DDBJ whole genome shotgun (WGS) entry which is preliminary data.</text>
</comment>
<evidence type="ECO:0000256" key="15">
    <source>
        <dbReference type="SAM" id="MobiDB-lite"/>
    </source>
</evidence>
<gene>
    <name evidence="17" type="ORF">IMSHALPRED_007523</name>
</gene>
<keyword evidence="4" id="KW-0677">Repeat</keyword>
<keyword evidence="6" id="KW-0862">Zinc</keyword>
<protein>
    <recommendedName>
        <fullName evidence="13">pH-response transcription factor pacC/RIM101</fullName>
    </recommendedName>
</protein>
<dbReference type="AlphaFoldDB" id="A0A8H3ELH2"/>
<reference evidence="17" key="1">
    <citation type="submission" date="2021-03" db="EMBL/GenBank/DDBJ databases">
        <authorList>
            <person name="Tagirdzhanova G."/>
        </authorList>
    </citation>
    <scope>NUCLEOTIDE SEQUENCE</scope>
</reference>
<feature type="compositionally biased region" description="Polar residues" evidence="15">
    <location>
        <begin position="373"/>
        <end position="389"/>
    </location>
</feature>
<dbReference type="SMART" id="SM00355">
    <property type="entry name" value="ZnF_C2H2"/>
    <property type="match status" value="3"/>
</dbReference>
<accession>A0A8H3ELH2</accession>
<evidence type="ECO:0000256" key="6">
    <source>
        <dbReference type="ARBA" id="ARBA00022833"/>
    </source>
</evidence>
<keyword evidence="7" id="KW-0805">Transcription regulation</keyword>
<feature type="compositionally biased region" description="Polar residues" evidence="15">
    <location>
        <begin position="435"/>
        <end position="455"/>
    </location>
</feature>
<dbReference type="GO" id="GO:0005634">
    <property type="term" value="C:nucleus"/>
    <property type="evidence" value="ECO:0007669"/>
    <property type="project" value="UniProtKB-SubCell"/>
</dbReference>
<dbReference type="PANTHER" id="PTHR47257:SF1">
    <property type="entry name" value="PH-RESPONSE TRANSCRIPTION FACTOR PACC_RIM101"/>
    <property type="match status" value="1"/>
</dbReference>
<dbReference type="Proteomes" id="UP000664534">
    <property type="component" value="Unassembled WGS sequence"/>
</dbReference>